<name>A0A7S0ZBK0_9RHOD</name>
<dbReference type="EMBL" id="HBFP01001470">
    <property type="protein sequence ID" value="CAD8816686.1"/>
    <property type="molecule type" value="Transcribed_RNA"/>
</dbReference>
<protein>
    <submittedName>
        <fullName evidence="1">Uncharacterized protein</fullName>
    </submittedName>
</protein>
<organism evidence="1">
    <name type="scientific">Timspurckia oligopyrenoides</name>
    <dbReference type="NCBI Taxonomy" id="708627"/>
    <lineage>
        <taxon>Eukaryota</taxon>
        <taxon>Rhodophyta</taxon>
        <taxon>Bangiophyceae</taxon>
        <taxon>Porphyridiales</taxon>
        <taxon>Porphyridiaceae</taxon>
        <taxon>Timspurckia</taxon>
    </lineage>
</organism>
<sequence>MNRISGYQLRHSIKRQIQLRPYSYLLASLTPFSRPHSTTPPSQNGILRSFAHSSWFKIDDQGMADYELLVRGTGFFMRGIAHPSRLYGAVAGHVCAPFRFRHYYPHQTWLDFVEHHHTKNKLEFYMETDGVLNQTNVQRHRKASSPLRLVEVSYKHAFLHPSLDLAILELSHAQNSLEKELNSENVVIEPLRLDLLSQFEQDELEFLGHSLDGESGSGVEEVLIERRTGNVSYISGSRIFVKTNEISVMGMCGCPVVSRFDLNQCAGMLEGVVAQSARHPETGEDLKDHSVVIPSEAIREFLIQIEGKRRIHALN</sequence>
<accession>A0A7S0ZBK0</accession>
<proteinExistence type="predicted"/>
<gene>
    <name evidence="1" type="ORF">TOLI1172_LOCUS1074</name>
</gene>
<dbReference type="AlphaFoldDB" id="A0A7S0ZBK0"/>
<evidence type="ECO:0000313" key="1">
    <source>
        <dbReference type="EMBL" id="CAD8816686.1"/>
    </source>
</evidence>
<reference evidence="1" key="1">
    <citation type="submission" date="2021-01" db="EMBL/GenBank/DDBJ databases">
        <authorList>
            <person name="Corre E."/>
            <person name="Pelletier E."/>
            <person name="Niang G."/>
            <person name="Scheremetjew M."/>
            <person name="Finn R."/>
            <person name="Kale V."/>
            <person name="Holt S."/>
            <person name="Cochrane G."/>
            <person name="Meng A."/>
            <person name="Brown T."/>
            <person name="Cohen L."/>
        </authorList>
    </citation>
    <scope>NUCLEOTIDE SEQUENCE</scope>
    <source>
        <strain evidence="1">CCMP3278</strain>
    </source>
</reference>